<dbReference type="GO" id="GO:0050660">
    <property type="term" value="F:flavin adenine dinucleotide binding"/>
    <property type="evidence" value="ECO:0007669"/>
    <property type="project" value="TreeGrafter"/>
</dbReference>
<dbReference type="SUPFAM" id="SSF52467">
    <property type="entry name" value="DHS-like NAD/FAD-binding domain"/>
    <property type="match status" value="1"/>
</dbReference>
<evidence type="ECO:0000256" key="2">
    <source>
        <dbReference type="ARBA" id="ARBA00007812"/>
    </source>
</evidence>
<comment type="cofactor">
    <cofactor evidence="1">
        <name>thiamine diphosphate</name>
        <dbReference type="ChEBI" id="CHEBI:58937"/>
    </cofactor>
</comment>
<gene>
    <name evidence="8" type="ORF">SAMN05216285_2556</name>
</gene>
<dbReference type="GO" id="GO:0003984">
    <property type="term" value="F:acetolactate synthase activity"/>
    <property type="evidence" value="ECO:0007669"/>
    <property type="project" value="TreeGrafter"/>
</dbReference>
<dbReference type="Pfam" id="PF02776">
    <property type="entry name" value="TPP_enzyme_N"/>
    <property type="match status" value="1"/>
</dbReference>
<dbReference type="RefSeq" id="WP_049991142.1">
    <property type="nucleotide sequence ID" value="NZ_FOIS01000003.1"/>
</dbReference>
<dbReference type="InterPro" id="IPR045229">
    <property type="entry name" value="TPP_enz"/>
</dbReference>
<feature type="domain" description="Thiamine pyrophosphate enzyme N-terminal TPP-binding" evidence="7">
    <location>
        <begin position="1"/>
        <end position="112"/>
    </location>
</feature>
<dbReference type="GO" id="GO:0030976">
    <property type="term" value="F:thiamine pyrophosphate binding"/>
    <property type="evidence" value="ECO:0007669"/>
    <property type="project" value="InterPro"/>
</dbReference>
<dbReference type="InterPro" id="IPR000399">
    <property type="entry name" value="TPP-bd_CS"/>
</dbReference>
<dbReference type="GO" id="GO:0009099">
    <property type="term" value="P:L-valine biosynthetic process"/>
    <property type="evidence" value="ECO:0007669"/>
    <property type="project" value="TreeGrafter"/>
</dbReference>
<dbReference type="EMBL" id="FOIS01000003">
    <property type="protein sequence ID" value="SEW13601.1"/>
    <property type="molecule type" value="Genomic_DNA"/>
</dbReference>
<proteinExistence type="inferred from homology"/>
<dbReference type="InterPro" id="IPR011766">
    <property type="entry name" value="TPP_enzyme_TPP-bd"/>
</dbReference>
<name>A0A1I0PGN5_9EURY</name>
<keyword evidence="9" id="KW-1185">Reference proteome</keyword>
<evidence type="ECO:0000313" key="8">
    <source>
        <dbReference type="EMBL" id="SEW13601.1"/>
    </source>
</evidence>
<evidence type="ECO:0000259" key="7">
    <source>
        <dbReference type="Pfam" id="PF02776"/>
    </source>
</evidence>
<accession>A0A1I0PGN5</accession>
<dbReference type="InterPro" id="IPR012001">
    <property type="entry name" value="Thiamin_PyroP_enz_TPP-bd_dom"/>
</dbReference>
<dbReference type="SUPFAM" id="SSF52518">
    <property type="entry name" value="Thiamin diphosphate-binding fold (THDP-binding)"/>
    <property type="match status" value="2"/>
</dbReference>
<comment type="similarity">
    <text evidence="2 4">Belongs to the TPP enzyme family.</text>
</comment>
<reference evidence="9" key="1">
    <citation type="submission" date="2016-10" db="EMBL/GenBank/DDBJ databases">
        <authorList>
            <person name="Varghese N."/>
        </authorList>
    </citation>
    <scope>NUCLEOTIDE SEQUENCE [LARGE SCALE GENOMIC DNA]</scope>
    <source>
        <strain evidence="9">CGMCC 1.12284</strain>
    </source>
</reference>
<dbReference type="STRING" id="1202768.SAMN05216285_2556"/>
<evidence type="ECO:0000259" key="5">
    <source>
        <dbReference type="Pfam" id="PF00205"/>
    </source>
</evidence>
<dbReference type="GO" id="GO:0044272">
    <property type="term" value="P:sulfur compound biosynthetic process"/>
    <property type="evidence" value="ECO:0007669"/>
    <property type="project" value="UniProtKB-ARBA"/>
</dbReference>
<feature type="domain" description="Thiamine pyrophosphate enzyme central" evidence="5">
    <location>
        <begin position="189"/>
        <end position="322"/>
    </location>
</feature>
<dbReference type="PANTHER" id="PTHR18968:SF13">
    <property type="entry name" value="ACETOLACTATE SYNTHASE CATALYTIC SUBUNIT, MITOCHONDRIAL"/>
    <property type="match status" value="1"/>
</dbReference>
<dbReference type="Proteomes" id="UP000183275">
    <property type="component" value="Unassembled WGS sequence"/>
</dbReference>
<dbReference type="AlphaFoldDB" id="A0A1I0PGN5"/>
<dbReference type="InterPro" id="IPR012000">
    <property type="entry name" value="Thiamin_PyroP_enz_cen_dom"/>
</dbReference>
<dbReference type="InterPro" id="IPR029035">
    <property type="entry name" value="DHS-like_NAD/FAD-binding_dom"/>
</dbReference>
<evidence type="ECO:0000313" key="9">
    <source>
        <dbReference type="Proteomes" id="UP000183275"/>
    </source>
</evidence>
<evidence type="ECO:0000256" key="3">
    <source>
        <dbReference type="ARBA" id="ARBA00023052"/>
    </source>
</evidence>
<dbReference type="Gene3D" id="3.40.50.1220">
    <property type="entry name" value="TPP-binding domain"/>
    <property type="match status" value="1"/>
</dbReference>
<dbReference type="Gene3D" id="3.40.50.970">
    <property type="match status" value="2"/>
</dbReference>
<protein>
    <submittedName>
        <fullName evidence="8">Acetolactate synthase-1/2/3 large subunit</fullName>
    </submittedName>
</protein>
<dbReference type="CDD" id="cd00568">
    <property type="entry name" value="TPP_enzymes"/>
    <property type="match status" value="1"/>
</dbReference>
<dbReference type="GO" id="GO:0005948">
    <property type="term" value="C:acetolactate synthase complex"/>
    <property type="evidence" value="ECO:0007669"/>
    <property type="project" value="TreeGrafter"/>
</dbReference>
<dbReference type="InterPro" id="IPR029061">
    <property type="entry name" value="THDP-binding"/>
</dbReference>
<dbReference type="CDD" id="cd07035">
    <property type="entry name" value="TPP_PYR_POX_like"/>
    <property type="match status" value="1"/>
</dbReference>
<evidence type="ECO:0000256" key="4">
    <source>
        <dbReference type="RuleBase" id="RU362132"/>
    </source>
</evidence>
<dbReference type="Pfam" id="PF00205">
    <property type="entry name" value="TPP_enzyme_M"/>
    <property type="match status" value="1"/>
</dbReference>
<organism evidence="8 9">
    <name type="scientific">Natrinema salifodinae</name>
    <dbReference type="NCBI Taxonomy" id="1202768"/>
    <lineage>
        <taxon>Archaea</taxon>
        <taxon>Methanobacteriati</taxon>
        <taxon>Methanobacteriota</taxon>
        <taxon>Stenosarchaea group</taxon>
        <taxon>Halobacteria</taxon>
        <taxon>Halobacteriales</taxon>
        <taxon>Natrialbaceae</taxon>
        <taxon>Natrinema</taxon>
    </lineage>
</organism>
<evidence type="ECO:0000259" key="6">
    <source>
        <dbReference type="Pfam" id="PF02775"/>
    </source>
</evidence>
<dbReference type="OrthoDB" id="6837at2157"/>
<keyword evidence="3 4" id="KW-0786">Thiamine pyrophosphate</keyword>
<dbReference type="GO" id="GO:0000287">
    <property type="term" value="F:magnesium ion binding"/>
    <property type="evidence" value="ECO:0007669"/>
    <property type="project" value="InterPro"/>
</dbReference>
<evidence type="ECO:0000256" key="1">
    <source>
        <dbReference type="ARBA" id="ARBA00001964"/>
    </source>
</evidence>
<dbReference type="Pfam" id="PF02775">
    <property type="entry name" value="TPP_enzyme_C"/>
    <property type="match status" value="1"/>
</dbReference>
<dbReference type="PROSITE" id="PS00187">
    <property type="entry name" value="TPP_ENZYMES"/>
    <property type="match status" value="1"/>
</dbReference>
<dbReference type="eggNOG" id="arCOG01998">
    <property type="taxonomic scope" value="Archaea"/>
</dbReference>
<dbReference type="GO" id="GO:0009097">
    <property type="term" value="P:isoleucine biosynthetic process"/>
    <property type="evidence" value="ECO:0007669"/>
    <property type="project" value="TreeGrafter"/>
</dbReference>
<dbReference type="PANTHER" id="PTHR18968">
    <property type="entry name" value="THIAMINE PYROPHOSPHATE ENZYMES"/>
    <property type="match status" value="1"/>
</dbReference>
<sequence>MEISRAVVERLTANGIDTVFGIPGKQTLPLNEAIGTRDDVRYVMARHETAVTHQAWGYAETSGRPAATVVVPGPGDMNAMNGLKNASNDCTPLIHIAVETEPELRGGGGIHETPPDTYDNVVKTNRLVEHPESTAAVLEEAIAVAETPPKGSVRVGIPKNFLSMDVPLATPAEYGRGSVSGVADRDVAAGAELLAAADDPVIVAGGGVRSADASDDLRQVADRLGAPVVATYKGKGVLPDGPGGYVAGTLSGSASPELLALLADADAALAVGTDFDAVATRAWSVEIPDRLVHVTLDPDDLGNGYDPAVGIVADAGAALSALDGALADRGLTVGDGGGDGDTGAIERAGAIRRATSDRLADLRTSSPPITSVSALEAIREAVPADAIATADAGGSRVWALNAFDAAGPRSYVNPGSWATMGSSLPSAIGAQLANPDDDVVVLVGDGGLMMCVHELHTAVAEDLPLTVVVFVNEDYALISDEADRSYDLDAGEYDWTNAPIDFAGLADSLGLRTKRAETPAEIRSTLADAVDADEAVLVEVPTDPTEPQAGEWMRE</sequence>
<feature type="domain" description="Thiamine pyrophosphate enzyme TPP-binding" evidence="6">
    <location>
        <begin position="391"/>
        <end position="540"/>
    </location>
</feature>